<dbReference type="AlphaFoldDB" id="A0A017HKQ9"/>
<organism evidence="2 3">
    <name type="scientific">Rubellimicrobium mesophilum DSM 19309</name>
    <dbReference type="NCBI Taxonomy" id="442562"/>
    <lineage>
        <taxon>Bacteria</taxon>
        <taxon>Pseudomonadati</taxon>
        <taxon>Pseudomonadota</taxon>
        <taxon>Alphaproteobacteria</taxon>
        <taxon>Rhodobacterales</taxon>
        <taxon>Roseobacteraceae</taxon>
        <taxon>Rubellimicrobium</taxon>
    </lineage>
</organism>
<dbReference type="HOGENOM" id="CLU_1199062_0_0_5"/>
<proteinExistence type="predicted"/>
<evidence type="ECO:0000313" key="3">
    <source>
        <dbReference type="Proteomes" id="UP000019666"/>
    </source>
</evidence>
<gene>
    <name evidence="2" type="ORF">Rumeso_04059</name>
</gene>
<dbReference type="Proteomes" id="UP000019666">
    <property type="component" value="Unassembled WGS sequence"/>
</dbReference>
<keyword evidence="3" id="KW-1185">Reference proteome</keyword>
<comment type="caution">
    <text evidence="2">The sequence shown here is derived from an EMBL/GenBank/DDBJ whole genome shotgun (WGS) entry which is preliminary data.</text>
</comment>
<dbReference type="STRING" id="442562.Rumeso_04059"/>
<reference evidence="2 3" key="1">
    <citation type="submission" date="2013-02" db="EMBL/GenBank/DDBJ databases">
        <authorList>
            <person name="Fiebig A."/>
            <person name="Goeker M."/>
            <person name="Klenk H.-P.P."/>
        </authorList>
    </citation>
    <scope>NUCLEOTIDE SEQUENCE [LARGE SCALE GENOMIC DNA]</scope>
    <source>
        <strain evidence="2 3">DSM 19309</strain>
    </source>
</reference>
<feature type="compositionally biased region" description="Polar residues" evidence="1">
    <location>
        <begin position="229"/>
        <end position="238"/>
    </location>
</feature>
<evidence type="ECO:0000313" key="2">
    <source>
        <dbReference type="EMBL" id="EYD74374.1"/>
    </source>
</evidence>
<dbReference type="OrthoDB" id="7906710at2"/>
<feature type="region of interest" description="Disordered" evidence="1">
    <location>
        <begin position="210"/>
        <end position="238"/>
    </location>
</feature>
<sequence>MRSLDLSPPVLEMMDDFADLFGSAPHSPRETLMAFGFSCGPGWLPLIQGCLANLRLIVEEDGLADLRVIQVKEKYGQLRIYASTGNDRVWELLQLAEAASGQICENCGGPSQVAWRGDWLTTLCPVCLLSPDVPEHWRDPDWGPEEGEGVSRVTLPVAPISAQALVQALGRLPPEMAVVIKGPWTNEHQPAGGVEVMRVAADPRRFRRVAAPHGGPGWDSREVAVIRPASSQDNGETP</sequence>
<dbReference type="RefSeq" id="WP_037280190.1">
    <property type="nucleotide sequence ID" value="NZ_KK088571.1"/>
</dbReference>
<dbReference type="EMBL" id="AOSK01000116">
    <property type="protein sequence ID" value="EYD74374.1"/>
    <property type="molecule type" value="Genomic_DNA"/>
</dbReference>
<protein>
    <submittedName>
        <fullName evidence="2">Uncharacterized protein</fullName>
    </submittedName>
</protein>
<accession>A0A017HKQ9</accession>
<evidence type="ECO:0000256" key="1">
    <source>
        <dbReference type="SAM" id="MobiDB-lite"/>
    </source>
</evidence>
<name>A0A017HKQ9_9RHOB</name>